<sequence length="324" mass="37899">MSIFDKRINYKPFEYPEILEFTNAINNSFWVHSEIDFTADIQDFHSHLSPNEREIVKRSLLAIAQIEVNVKTFWGDLYKHLPKPEFNGLGSTFAECEFRHSEAYSRLLEVLGYNNEFEKVIDIPVIAKRIQYLSNALKNSKSDNKKDYLKSLILFTILIENVSLFSQFAIILSFTRFKGVMKNVSNIIAWTSIDEQIHANGGIYIINKIREEFPDYFDAETIQEINDIVVHSINIEAEILDWIFENGELDTISKENLLNFMKFRIDESLVKIGINKIFHISESNYQPMVWFEEEIFANSLDDFFAKRPVDYTKHDKSITADDLF</sequence>
<name>A0ABY6M0Y6_9FLAO</name>
<comment type="cofactor">
    <cofactor evidence="1">
        <name>Fe cation</name>
        <dbReference type="ChEBI" id="CHEBI:24875"/>
    </cofactor>
</comment>
<keyword evidence="4" id="KW-0812">Transmembrane</keyword>
<dbReference type="RefSeq" id="WP_264433465.1">
    <property type="nucleotide sequence ID" value="NZ_CP081495.1"/>
</dbReference>
<dbReference type="EC" id="1.17.4.1" evidence="3"/>
<dbReference type="InterPro" id="IPR012348">
    <property type="entry name" value="RNR-like"/>
</dbReference>
<dbReference type="Gene3D" id="1.10.620.20">
    <property type="entry name" value="Ribonucleotide Reductase, subunit A"/>
    <property type="match status" value="1"/>
</dbReference>
<evidence type="ECO:0000313" key="5">
    <source>
        <dbReference type="EMBL" id="UYW01075.1"/>
    </source>
</evidence>
<dbReference type="InterPro" id="IPR033909">
    <property type="entry name" value="RNR_small"/>
</dbReference>
<evidence type="ECO:0000256" key="1">
    <source>
        <dbReference type="ARBA" id="ARBA00001962"/>
    </source>
</evidence>
<feature type="transmembrane region" description="Helical" evidence="4">
    <location>
        <begin position="152"/>
        <end position="174"/>
    </location>
</feature>
<evidence type="ECO:0000313" key="6">
    <source>
        <dbReference type="Proteomes" id="UP001163328"/>
    </source>
</evidence>
<keyword evidence="4" id="KW-1133">Transmembrane helix</keyword>
<reference evidence="5" key="1">
    <citation type="submission" date="2021-08" db="EMBL/GenBank/DDBJ databases">
        <title>Flavobacterium sp. strain CC-SYL302.</title>
        <authorList>
            <person name="Lin S.-Y."/>
            <person name="Lee T.-H."/>
            <person name="Young C.-C."/>
        </authorList>
    </citation>
    <scope>NUCLEOTIDE SEQUENCE</scope>
    <source>
        <strain evidence="5">CC-SYL302</strain>
    </source>
</reference>
<dbReference type="InterPro" id="IPR009078">
    <property type="entry name" value="Ferritin-like_SF"/>
</dbReference>
<gene>
    <name evidence="5" type="ORF">K5I29_11410</name>
</gene>
<dbReference type="CDD" id="cd01049">
    <property type="entry name" value="RNRR2"/>
    <property type="match status" value="1"/>
</dbReference>
<keyword evidence="6" id="KW-1185">Reference proteome</keyword>
<dbReference type="Pfam" id="PF00268">
    <property type="entry name" value="Ribonuc_red_sm"/>
    <property type="match status" value="1"/>
</dbReference>
<comment type="similarity">
    <text evidence="2">Belongs to the ribonucleoside diphosphate reductase small chain family.</text>
</comment>
<evidence type="ECO:0000256" key="3">
    <source>
        <dbReference type="ARBA" id="ARBA00012274"/>
    </source>
</evidence>
<organism evidence="5 6">
    <name type="scientific">Flavobacterium agricola</name>
    <dbReference type="NCBI Taxonomy" id="2870839"/>
    <lineage>
        <taxon>Bacteria</taxon>
        <taxon>Pseudomonadati</taxon>
        <taxon>Bacteroidota</taxon>
        <taxon>Flavobacteriia</taxon>
        <taxon>Flavobacteriales</taxon>
        <taxon>Flavobacteriaceae</taxon>
        <taxon>Flavobacterium</taxon>
    </lineage>
</organism>
<dbReference type="InterPro" id="IPR000358">
    <property type="entry name" value="RNR_small_fam"/>
</dbReference>
<protein>
    <recommendedName>
        <fullName evidence="3">ribonucleoside-diphosphate reductase</fullName>
        <ecNumber evidence="3">1.17.4.1</ecNumber>
    </recommendedName>
</protein>
<accession>A0ABY6M0Y6</accession>
<proteinExistence type="inferred from homology"/>
<dbReference type="PANTHER" id="PTHR23409">
    <property type="entry name" value="RIBONUCLEOSIDE-DIPHOSPHATE REDUCTASE SMALL CHAIN"/>
    <property type="match status" value="1"/>
</dbReference>
<keyword evidence="4" id="KW-0472">Membrane</keyword>
<dbReference type="Proteomes" id="UP001163328">
    <property type="component" value="Chromosome"/>
</dbReference>
<dbReference type="SUPFAM" id="SSF47240">
    <property type="entry name" value="Ferritin-like"/>
    <property type="match status" value="1"/>
</dbReference>
<dbReference type="PANTHER" id="PTHR23409:SF18">
    <property type="entry name" value="RIBONUCLEOSIDE-DIPHOSPHATE REDUCTASE SUBUNIT M2"/>
    <property type="match status" value="1"/>
</dbReference>
<evidence type="ECO:0000256" key="4">
    <source>
        <dbReference type="SAM" id="Phobius"/>
    </source>
</evidence>
<dbReference type="EMBL" id="CP081495">
    <property type="protein sequence ID" value="UYW01075.1"/>
    <property type="molecule type" value="Genomic_DNA"/>
</dbReference>
<evidence type="ECO:0000256" key="2">
    <source>
        <dbReference type="ARBA" id="ARBA00009303"/>
    </source>
</evidence>